<sequence>MSNLGNHQKVVLVGDGSVGSSYAFAMAHQGIAEEFVIVDILEDHIVGDALDLEDAQAYTTPKFFHAGTYADTKDADLVVITAGARQKPGETRLELVNKNLRIFKGIISEIVAAGFDGIFLIASNPVDILTYAVWKFSGFPSERVIGTGTSLDTSRYMVALGKLLGIDPRSVNGYILGEHGDSEFAAFDETTIGGVPLKTLTKEKGVTDEDLAKLEDDVRNKAYEIINRKGATFYGIGTCLMRLSKAILRNEKSVLPIAAYLDGEYGLKDIFIGTPAVIGNKGVERVFEVPLTNGEAKAMQQSAATLKQTTQNGLAELEK</sequence>
<evidence type="ECO:0000256" key="1">
    <source>
        <dbReference type="ARBA" id="ARBA00004843"/>
    </source>
</evidence>
<dbReference type="EMBL" id="JBHTIO010000028">
    <property type="protein sequence ID" value="MFD0897220.1"/>
    <property type="molecule type" value="Genomic_DNA"/>
</dbReference>
<dbReference type="SUPFAM" id="SSF51735">
    <property type="entry name" value="NAD(P)-binding Rossmann-fold domains"/>
    <property type="match status" value="1"/>
</dbReference>
<protein>
    <recommendedName>
        <fullName evidence="3 7">L-lactate dehydrogenase</fullName>
        <shortName evidence="7">L-LDH</shortName>
        <ecNumber evidence="3 7">1.1.1.27</ecNumber>
    </recommendedName>
</protein>
<feature type="binding site" evidence="7">
    <location>
        <position position="86"/>
    </location>
    <ligand>
        <name>substrate</name>
    </ligand>
</feature>
<reference evidence="11" key="1">
    <citation type="journal article" date="2019" name="Int. J. Syst. Evol. Microbiol.">
        <title>The Global Catalogue of Microorganisms (GCM) 10K type strain sequencing project: providing services to taxonomists for standard genome sequencing and annotation.</title>
        <authorList>
            <consortium name="The Broad Institute Genomics Platform"/>
            <consortium name="The Broad Institute Genome Sequencing Center for Infectious Disease"/>
            <person name="Wu L."/>
            <person name="Ma J."/>
        </authorList>
    </citation>
    <scope>NUCLEOTIDE SEQUENCE [LARGE SCALE GENOMIC DNA]</scope>
    <source>
        <strain evidence="11">CCM 8925</strain>
    </source>
</reference>
<dbReference type="Proteomes" id="UP001597104">
    <property type="component" value="Unassembled WGS sequence"/>
</dbReference>
<dbReference type="HAMAP" id="MF_00488">
    <property type="entry name" value="Lactate_dehydrog"/>
    <property type="match status" value="1"/>
</dbReference>
<dbReference type="GO" id="GO:0004459">
    <property type="term" value="F:L-lactate dehydrogenase (NAD+) activity"/>
    <property type="evidence" value="ECO:0007669"/>
    <property type="project" value="UniProtKB-EC"/>
</dbReference>
<comment type="subcellular location">
    <subcellularLocation>
        <location evidence="7">Cytoplasm</location>
    </subcellularLocation>
</comment>
<feature type="binding site" evidence="7">
    <location>
        <position position="232"/>
    </location>
    <ligand>
        <name>substrate</name>
    </ligand>
</feature>
<comment type="caution">
    <text evidence="7">Lacks conserved residue(s) required for the propagation of feature annotation.</text>
</comment>
<gene>
    <name evidence="7" type="primary">ldh</name>
    <name evidence="10" type="ORF">ACFQZ7_05640</name>
</gene>
<dbReference type="NCBIfam" id="TIGR01771">
    <property type="entry name" value="L-LDH-NAD"/>
    <property type="match status" value="1"/>
</dbReference>
<comment type="similarity">
    <text evidence="2 7">Belongs to the LDH/MDH superfamily. LDH family.</text>
</comment>
<dbReference type="InterPro" id="IPR015955">
    <property type="entry name" value="Lactate_DH/Glyco_Ohase_4_C"/>
</dbReference>
<feature type="binding site" evidence="7">
    <location>
        <position position="18"/>
    </location>
    <ligand>
        <name>NAD(+)</name>
        <dbReference type="ChEBI" id="CHEBI:57540"/>
    </ligand>
</feature>
<evidence type="ECO:0000313" key="11">
    <source>
        <dbReference type="Proteomes" id="UP001597104"/>
    </source>
</evidence>
<feature type="active site" description="Proton acceptor" evidence="7">
    <location>
        <position position="179"/>
    </location>
</feature>
<dbReference type="NCBIfam" id="NF000824">
    <property type="entry name" value="PRK00066.1"/>
    <property type="match status" value="1"/>
</dbReference>
<dbReference type="InterPro" id="IPR001557">
    <property type="entry name" value="L-lactate/malate_DH"/>
</dbReference>
<dbReference type="EC" id="1.1.1.27" evidence="3 7"/>
<dbReference type="Gene3D" id="3.40.50.720">
    <property type="entry name" value="NAD(P)-binding Rossmann-like Domain"/>
    <property type="match status" value="1"/>
</dbReference>
<keyword evidence="7" id="KW-0597">Phosphoprotein</keyword>
<dbReference type="PANTHER" id="PTHR43128">
    <property type="entry name" value="L-2-HYDROXYCARBOXYLATE DEHYDROGENASE (NAD(P)(+))"/>
    <property type="match status" value="1"/>
</dbReference>
<keyword evidence="7" id="KW-0963">Cytoplasm</keyword>
<dbReference type="PANTHER" id="PTHR43128:SF16">
    <property type="entry name" value="L-LACTATE DEHYDROGENASE"/>
    <property type="match status" value="1"/>
</dbReference>
<comment type="subunit">
    <text evidence="7">Homotetramer.</text>
</comment>
<dbReference type="SUPFAM" id="SSF56327">
    <property type="entry name" value="LDH C-terminal domain-like"/>
    <property type="match status" value="1"/>
</dbReference>
<dbReference type="InterPro" id="IPR022383">
    <property type="entry name" value="Lactate/malate_DH_C"/>
</dbReference>
<evidence type="ECO:0000256" key="2">
    <source>
        <dbReference type="ARBA" id="ARBA00006054"/>
    </source>
</evidence>
<evidence type="ECO:0000256" key="3">
    <source>
        <dbReference type="ARBA" id="ARBA00012967"/>
    </source>
</evidence>
<keyword evidence="4 7" id="KW-0560">Oxidoreductase</keyword>
<dbReference type="PRINTS" id="PR00086">
    <property type="entry name" value="LLDHDRGNASE"/>
</dbReference>
<feature type="binding site" evidence="7">
    <location>
        <position position="92"/>
    </location>
    <ligand>
        <name>substrate</name>
    </ligand>
</feature>
<evidence type="ECO:0000313" key="10">
    <source>
        <dbReference type="EMBL" id="MFD0897220.1"/>
    </source>
</evidence>
<feature type="binding site" evidence="7">
    <location>
        <begin position="152"/>
        <end position="155"/>
    </location>
    <ligand>
        <name>substrate</name>
    </ligand>
</feature>
<feature type="binding site" evidence="7">
    <location>
        <begin position="124"/>
        <end position="127"/>
    </location>
    <ligand>
        <name>substrate</name>
    </ligand>
</feature>
<dbReference type="CDD" id="cd05291">
    <property type="entry name" value="HicDH_like"/>
    <property type="match status" value="1"/>
</dbReference>
<dbReference type="RefSeq" id="WP_137637638.1">
    <property type="nucleotide sequence ID" value="NZ_BJDN01000011.1"/>
</dbReference>
<feature type="binding site" evidence="7">
    <location>
        <position position="39"/>
    </location>
    <ligand>
        <name>NAD(+)</name>
        <dbReference type="ChEBI" id="CHEBI:57540"/>
    </ligand>
</feature>
<feature type="binding site" evidence="7">
    <location>
        <position position="69"/>
    </location>
    <ligand>
        <name>NAD(+)</name>
        <dbReference type="ChEBI" id="CHEBI:57540"/>
    </ligand>
</feature>
<proteinExistence type="inferred from homology"/>
<organism evidence="10 11">
    <name type="scientific">Loigolactobacillus binensis</name>
    <dbReference type="NCBI Taxonomy" id="2559922"/>
    <lineage>
        <taxon>Bacteria</taxon>
        <taxon>Bacillati</taxon>
        <taxon>Bacillota</taxon>
        <taxon>Bacilli</taxon>
        <taxon>Lactobacillales</taxon>
        <taxon>Lactobacillaceae</taxon>
        <taxon>Loigolactobacillus</taxon>
    </lineage>
</organism>
<dbReference type="PIRSF" id="PIRSF000102">
    <property type="entry name" value="Lac_mal_DH"/>
    <property type="match status" value="1"/>
</dbReference>
<feature type="domain" description="Lactate/malate dehydrogenase C-terminal" evidence="9">
    <location>
        <begin position="149"/>
        <end position="316"/>
    </location>
</feature>
<feature type="modified residue" description="Phosphotyrosine" evidence="7">
    <location>
        <position position="223"/>
    </location>
</feature>
<evidence type="ECO:0000256" key="4">
    <source>
        <dbReference type="ARBA" id="ARBA00023002"/>
    </source>
</evidence>
<evidence type="ECO:0000259" key="9">
    <source>
        <dbReference type="Pfam" id="PF02866"/>
    </source>
</evidence>
<evidence type="ECO:0000256" key="5">
    <source>
        <dbReference type="ARBA" id="ARBA00023027"/>
    </source>
</evidence>
<dbReference type="PROSITE" id="PS00064">
    <property type="entry name" value="L_LDH"/>
    <property type="match status" value="1"/>
</dbReference>
<name>A0ABW3EBX4_9LACO</name>
<accession>A0ABW3EBX4</accession>
<feature type="binding site" evidence="7">
    <location>
        <position position="147"/>
    </location>
    <ligand>
        <name>NAD(+)</name>
        <dbReference type="ChEBI" id="CHEBI:57540"/>
    </ligand>
</feature>
<comment type="caution">
    <text evidence="10">The sequence shown here is derived from an EMBL/GenBank/DDBJ whole genome shotgun (WGS) entry which is preliminary data.</text>
</comment>
<feature type="domain" description="Lactate/malate dehydrogenase N-terminal" evidence="8">
    <location>
        <begin position="9"/>
        <end position="146"/>
    </location>
</feature>
<dbReference type="InterPro" id="IPR018177">
    <property type="entry name" value="L-lactate_DH_AS"/>
</dbReference>
<dbReference type="InterPro" id="IPR001236">
    <property type="entry name" value="Lactate/malate_DH_N"/>
</dbReference>
<dbReference type="Gene3D" id="3.90.110.10">
    <property type="entry name" value="Lactate dehydrogenase/glycoside hydrolase, family 4, C-terminal"/>
    <property type="match status" value="1"/>
</dbReference>
<keyword evidence="11" id="KW-1185">Reference proteome</keyword>
<comment type="function">
    <text evidence="7">Catalyzes the conversion of lactate to pyruvate.</text>
</comment>
<dbReference type="Pfam" id="PF00056">
    <property type="entry name" value="Ldh_1_N"/>
    <property type="match status" value="1"/>
</dbReference>
<keyword evidence="5 7" id="KW-0520">NAD</keyword>
<evidence type="ECO:0000256" key="6">
    <source>
        <dbReference type="ARBA" id="ARBA00049258"/>
    </source>
</evidence>
<dbReference type="Pfam" id="PF02866">
    <property type="entry name" value="Ldh_1_C"/>
    <property type="match status" value="1"/>
</dbReference>
<evidence type="ECO:0000256" key="7">
    <source>
        <dbReference type="HAMAP-Rule" id="MF_00488"/>
    </source>
</evidence>
<dbReference type="InterPro" id="IPR036291">
    <property type="entry name" value="NAD(P)-bd_dom_sf"/>
</dbReference>
<dbReference type="InterPro" id="IPR011304">
    <property type="entry name" value="L-lactate_DH"/>
</dbReference>
<comment type="catalytic activity">
    <reaction evidence="6 7">
        <text>(S)-lactate + NAD(+) = pyruvate + NADH + H(+)</text>
        <dbReference type="Rhea" id="RHEA:23444"/>
        <dbReference type="ChEBI" id="CHEBI:15361"/>
        <dbReference type="ChEBI" id="CHEBI:15378"/>
        <dbReference type="ChEBI" id="CHEBI:16651"/>
        <dbReference type="ChEBI" id="CHEBI:57540"/>
        <dbReference type="ChEBI" id="CHEBI:57945"/>
        <dbReference type="EC" id="1.1.1.27"/>
    </reaction>
</comment>
<evidence type="ECO:0000259" key="8">
    <source>
        <dbReference type="Pfam" id="PF00056"/>
    </source>
</evidence>
<feature type="binding site" evidence="7">
    <location>
        <begin position="122"/>
        <end position="124"/>
    </location>
    <ligand>
        <name>NAD(+)</name>
        <dbReference type="ChEBI" id="CHEBI:57540"/>
    </ligand>
</feature>
<comment type="pathway">
    <text evidence="1 7">Fermentation; pyruvate fermentation to lactate; (S)-lactate from pyruvate: step 1/1.</text>
</comment>
<feature type="binding site" evidence="7">
    <location>
        <begin position="83"/>
        <end position="84"/>
    </location>
    <ligand>
        <name>NAD(+)</name>
        <dbReference type="ChEBI" id="CHEBI:57540"/>
    </ligand>
</feature>